<evidence type="ECO:0000256" key="2">
    <source>
        <dbReference type="ARBA" id="ARBA00007261"/>
    </source>
</evidence>
<organism evidence="13 14">
    <name type="scientific">Candidatus Phaeomarinibacter ectocarpi</name>
    <dbReference type="NCBI Taxonomy" id="1458461"/>
    <lineage>
        <taxon>Bacteria</taxon>
        <taxon>Pseudomonadati</taxon>
        <taxon>Pseudomonadota</taxon>
        <taxon>Alphaproteobacteria</taxon>
        <taxon>Hyphomicrobiales</taxon>
        <taxon>Parvibaculaceae</taxon>
        <taxon>Candidatus Phaeomarinibacter</taxon>
    </lineage>
</organism>
<feature type="domain" description="Peptidase M16 C-terminal" evidence="12">
    <location>
        <begin position="241"/>
        <end position="424"/>
    </location>
</feature>
<comment type="cofactor">
    <cofactor evidence="1">
        <name>Zn(2+)</name>
        <dbReference type="ChEBI" id="CHEBI:29105"/>
    </cofactor>
</comment>
<reference evidence="13 14" key="1">
    <citation type="journal article" date="2014" name="Front. Genet.">
        <title>Genome and metabolic network of "Candidatus Phaeomarinobacter ectocarpi" Ec32, a new candidate genus of Alphaproteobacteria frequently associated with brown algae.</title>
        <authorList>
            <person name="Dittami S.M."/>
            <person name="Barbeyron T."/>
            <person name="Boyen C."/>
            <person name="Cambefort J."/>
            <person name="Collet G."/>
            <person name="Delage L."/>
            <person name="Gobet A."/>
            <person name="Groisillier A."/>
            <person name="Leblanc C."/>
            <person name="Michel G."/>
            <person name="Scornet D."/>
            <person name="Siegel A."/>
            <person name="Tapia J.E."/>
            <person name="Tonon T."/>
        </authorList>
    </citation>
    <scope>NUCLEOTIDE SEQUENCE [LARGE SCALE GENOMIC DNA]</scope>
    <source>
        <strain evidence="13 14">Ec32</strain>
    </source>
</reference>
<dbReference type="KEGG" id="pect:BN1012_Phect2168"/>
<dbReference type="InterPro" id="IPR011765">
    <property type="entry name" value="Pept_M16_N"/>
</dbReference>
<dbReference type="InterPro" id="IPR001431">
    <property type="entry name" value="Pept_M16_Zn_BS"/>
</dbReference>
<keyword evidence="4" id="KW-0479">Metal-binding</keyword>
<evidence type="ECO:0000313" key="14">
    <source>
        <dbReference type="Proteomes" id="UP000032160"/>
    </source>
</evidence>
<evidence type="ECO:0000259" key="11">
    <source>
        <dbReference type="Pfam" id="PF00675"/>
    </source>
</evidence>
<evidence type="ECO:0000256" key="1">
    <source>
        <dbReference type="ARBA" id="ARBA00001947"/>
    </source>
</evidence>
<dbReference type="STRING" id="1458461.BN1012_Phect2168"/>
<keyword evidence="3" id="KW-0645">Protease</keyword>
<protein>
    <submittedName>
        <fullName evidence="13">Peptidase, M16 family</fullName>
    </submittedName>
</protein>
<dbReference type="Gene3D" id="3.30.830.10">
    <property type="entry name" value="Metalloenzyme, LuxS/M16 peptidase-like"/>
    <property type="match status" value="2"/>
</dbReference>
<feature type="chain" id="PRO_5004958411" evidence="10">
    <location>
        <begin position="22"/>
        <end position="504"/>
    </location>
</feature>
<evidence type="ECO:0000256" key="7">
    <source>
        <dbReference type="ARBA" id="ARBA00023049"/>
    </source>
</evidence>
<evidence type="ECO:0000256" key="3">
    <source>
        <dbReference type="ARBA" id="ARBA00022670"/>
    </source>
</evidence>
<dbReference type="Pfam" id="PF00675">
    <property type="entry name" value="Peptidase_M16"/>
    <property type="match status" value="1"/>
</dbReference>
<feature type="domain" description="Peptidase M16 N-terminal" evidence="11">
    <location>
        <begin position="87"/>
        <end position="232"/>
    </location>
</feature>
<dbReference type="PROSITE" id="PS00143">
    <property type="entry name" value="INSULINASE"/>
    <property type="match status" value="1"/>
</dbReference>
<dbReference type="MEROPS" id="M16.019"/>
<dbReference type="PANTHER" id="PTHR43690:SF17">
    <property type="entry name" value="PROTEIN YHJJ"/>
    <property type="match status" value="1"/>
</dbReference>
<dbReference type="Pfam" id="PF05193">
    <property type="entry name" value="Peptidase_M16_C"/>
    <property type="match status" value="1"/>
</dbReference>
<dbReference type="SUPFAM" id="SSF63411">
    <property type="entry name" value="LuxS/MPP-like metallohydrolase"/>
    <property type="match status" value="2"/>
</dbReference>
<dbReference type="PATRIC" id="fig|1458461.3.peg.2173"/>
<keyword evidence="7" id="KW-0482">Metalloprotease</keyword>
<dbReference type="GO" id="GO:0006508">
    <property type="term" value="P:proteolysis"/>
    <property type="evidence" value="ECO:0007669"/>
    <property type="project" value="UniProtKB-KW"/>
</dbReference>
<dbReference type="GO" id="GO:0046872">
    <property type="term" value="F:metal ion binding"/>
    <property type="evidence" value="ECO:0007669"/>
    <property type="project" value="UniProtKB-KW"/>
</dbReference>
<gene>
    <name evidence="13" type="ORF">BN1012_Phect2168</name>
</gene>
<feature type="signal peptide" evidence="10">
    <location>
        <begin position="1"/>
        <end position="21"/>
    </location>
</feature>
<evidence type="ECO:0000256" key="10">
    <source>
        <dbReference type="SAM" id="SignalP"/>
    </source>
</evidence>
<keyword evidence="5" id="KW-0378">Hydrolase</keyword>
<dbReference type="AlphaFoldDB" id="X5MNT2"/>
<evidence type="ECO:0000256" key="8">
    <source>
        <dbReference type="RuleBase" id="RU004447"/>
    </source>
</evidence>
<feature type="region of interest" description="Disordered" evidence="9">
    <location>
        <begin position="28"/>
        <end position="64"/>
    </location>
</feature>
<keyword evidence="6" id="KW-0862">Zinc</keyword>
<dbReference type="RefSeq" id="WP_081826166.1">
    <property type="nucleotide sequence ID" value="NZ_HG966617.1"/>
</dbReference>
<dbReference type="EMBL" id="HG966617">
    <property type="protein sequence ID" value="CDO60381.1"/>
    <property type="molecule type" value="Genomic_DNA"/>
</dbReference>
<keyword evidence="10" id="KW-0732">Signal</keyword>
<accession>X5MNT2</accession>
<dbReference type="InterPro" id="IPR050626">
    <property type="entry name" value="Peptidase_M16"/>
</dbReference>
<name>X5MNT2_9HYPH</name>
<dbReference type="InterPro" id="IPR011249">
    <property type="entry name" value="Metalloenz_LuxS/M16"/>
</dbReference>
<evidence type="ECO:0000256" key="6">
    <source>
        <dbReference type="ARBA" id="ARBA00022833"/>
    </source>
</evidence>
<dbReference type="OrthoDB" id="9811314at2"/>
<evidence type="ECO:0000256" key="4">
    <source>
        <dbReference type="ARBA" id="ARBA00022723"/>
    </source>
</evidence>
<evidence type="ECO:0000256" key="9">
    <source>
        <dbReference type="SAM" id="MobiDB-lite"/>
    </source>
</evidence>
<dbReference type="InterPro" id="IPR007863">
    <property type="entry name" value="Peptidase_M16_C"/>
</dbReference>
<comment type="similarity">
    <text evidence="2 8">Belongs to the peptidase M16 family.</text>
</comment>
<evidence type="ECO:0000259" key="12">
    <source>
        <dbReference type="Pfam" id="PF05193"/>
    </source>
</evidence>
<dbReference type="PANTHER" id="PTHR43690">
    <property type="entry name" value="NARDILYSIN"/>
    <property type="match status" value="1"/>
</dbReference>
<sequence length="504" mass="54736">MRTGSRPLIATALLFSLPLLAACGEEQASAPVEPETSDVAQAPAPGAVEPQAEAAAEPAAEPAEPRIVEATGQPIPETFMLSNGMQVVVIEDRRAPVVTHMVWYKVGSADEPRGKSGIAHYLEHLLFKGTEKFPTGEFSATVARNGGQENAFTSYDYTGYFQRVARDRLPLVMELEADRMTGLVLTEDLVLPERDVILEERSARIENDPGSLLSEQMNAMLYLAHPYGTPIIGWEHEMRGLTYQDALDFYRKWYDPANAVLIVAGDVDAAELRPLAEQFYGVIPSNGGQPDRVRPQDPPQRAARRVVLEDARVEQPYVRRSYLAPSYANGEPGEAEALDVLSEIIGGGATARIYKSLVVDQKIALGASGWYIGSSLDDGSIGFFAVPAPGVAMEDAEAAIDAEIDKLLADGVTSEEVERAQRTLVADAIFAQDSQQSMARSYGVALMTGLTVEHAATWPDRVLAVTPDQVTQAARKFLRKERSVTGVLKRPQPAAETVEKEDKS</sequence>
<evidence type="ECO:0000256" key="5">
    <source>
        <dbReference type="ARBA" id="ARBA00022801"/>
    </source>
</evidence>
<feature type="compositionally biased region" description="Low complexity" evidence="9">
    <location>
        <begin position="40"/>
        <end position="62"/>
    </location>
</feature>
<keyword evidence="14" id="KW-1185">Reference proteome</keyword>
<dbReference type="HOGENOM" id="CLU_009902_1_0_5"/>
<evidence type="ECO:0000313" key="13">
    <source>
        <dbReference type="EMBL" id="CDO60381.1"/>
    </source>
</evidence>
<dbReference type="GO" id="GO:0004222">
    <property type="term" value="F:metalloendopeptidase activity"/>
    <property type="evidence" value="ECO:0007669"/>
    <property type="project" value="InterPro"/>
</dbReference>
<proteinExistence type="inferred from homology"/>
<dbReference type="Proteomes" id="UP000032160">
    <property type="component" value="Chromosome I"/>
</dbReference>
<dbReference type="PROSITE" id="PS51257">
    <property type="entry name" value="PROKAR_LIPOPROTEIN"/>
    <property type="match status" value="1"/>
</dbReference>